<feature type="compositionally biased region" description="Basic and acidic residues" evidence="2">
    <location>
        <begin position="164"/>
        <end position="179"/>
    </location>
</feature>
<feature type="domain" description="HMA" evidence="3">
    <location>
        <begin position="87"/>
        <end position="150"/>
    </location>
</feature>
<evidence type="ECO:0000256" key="1">
    <source>
        <dbReference type="ARBA" id="ARBA00022723"/>
    </source>
</evidence>
<dbReference type="Pfam" id="PF00403">
    <property type="entry name" value="HMA"/>
    <property type="match status" value="1"/>
</dbReference>
<evidence type="ECO:0000313" key="5">
    <source>
        <dbReference type="Proteomes" id="UP001497444"/>
    </source>
</evidence>
<feature type="region of interest" description="Disordered" evidence="2">
    <location>
        <begin position="164"/>
        <end position="183"/>
    </location>
</feature>
<evidence type="ECO:0000313" key="4">
    <source>
        <dbReference type="EMBL" id="CAK9270141.1"/>
    </source>
</evidence>
<dbReference type="EMBL" id="OZ020098">
    <property type="protein sequence ID" value="CAK9270141.1"/>
    <property type="molecule type" value="Genomic_DNA"/>
</dbReference>
<evidence type="ECO:0000259" key="3">
    <source>
        <dbReference type="PROSITE" id="PS50846"/>
    </source>
</evidence>
<dbReference type="CDD" id="cd00371">
    <property type="entry name" value="HMA"/>
    <property type="match status" value="1"/>
</dbReference>
<keyword evidence="1" id="KW-0479">Metal-binding</keyword>
<name>A0ABP0WTF2_9BRYO</name>
<gene>
    <name evidence="4" type="ORF">CSSPJE1EN1_LOCUS15619</name>
</gene>
<protein>
    <recommendedName>
        <fullName evidence="3">HMA domain-containing protein</fullName>
    </recommendedName>
</protein>
<reference evidence="4" key="1">
    <citation type="submission" date="2024-02" db="EMBL/GenBank/DDBJ databases">
        <authorList>
            <consortium name="ELIXIR-Norway"/>
            <consortium name="Elixir Norway"/>
        </authorList>
    </citation>
    <scope>NUCLEOTIDE SEQUENCE</scope>
</reference>
<organism evidence="4 5">
    <name type="scientific">Sphagnum jensenii</name>
    <dbReference type="NCBI Taxonomy" id="128206"/>
    <lineage>
        <taxon>Eukaryota</taxon>
        <taxon>Viridiplantae</taxon>
        <taxon>Streptophyta</taxon>
        <taxon>Embryophyta</taxon>
        <taxon>Bryophyta</taxon>
        <taxon>Sphagnophytina</taxon>
        <taxon>Sphagnopsida</taxon>
        <taxon>Sphagnales</taxon>
        <taxon>Sphagnaceae</taxon>
        <taxon>Sphagnum</taxon>
    </lineage>
</organism>
<sequence length="252" mass="29656">MPDYNELFCYGPRGWMWMPSPVPVAPAWWQLVPVETAKPKEPEKVFAFGSEGPQCMPPPGFKWQLVEAKKEEKKADEKKEEKKKEKPPEIVLTVPMCCEKCEEKVKERILDVHGVMEVKTDRQNSKVTVVGKADKSQVLKKAKKFNCRAKILEVKKVEVAEKKVEEKKKEENPKKKEEPNTTWTNDPRNFYPTFYPPYYYSYPAPPPSPFEVDGTYRPSQAYPPHYYRYPETDYSYYNYPNNPHYLTHIRYS</sequence>
<evidence type="ECO:0000256" key="2">
    <source>
        <dbReference type="SAM" id="MobiDB-lite"/>
    </source>
</evidence>
<dbReference type="InterPro" id="IPR006121">
    <property type="entry name" value="HMA_dom"/>
</dbReference>
<accession>A0ABP0WTF2</accession>
<dbReference type="Proteomes" id="UP001497444">
    <property type="component" value="Chromosome 3"/>
</dbReference>
<dbReference type="InterPro" id="IPR036163">
    <property type="entry name" value="HMA_dom_sf"/>
</dbReference>
<dbReference type="PROSITE" id="PS50846">
    <property type="entry name" value="HMA_2"/>
    <property type="match status" value="1"/>
</dbReference>
<dbReference type="Gene3D" id="3.30.70.100">
    <property type="match status" value="1"/>
</dbReference>
<dbReference type="PANTHER" id="PTHR22814">
    <property type="entry name" value="COPPER TRANSPORT PROTEIN ATOX1-RELATED"/>
    <property type="match status" value="1"/>
</dbReference>
<dbReference type="SUPFAM" id="SSF55008">
    <property type="entry name" value="HMA, heavy metal-associated domain"/>
    <property type="match status" value="1"/>
</dbReference>
<dbReference type="PANTHER" id="PTHR22814:SF336">
    <property type="entry name" value="HEAVY METAL-ASSOCIATED ISOPRENYLATED PLANT PROTEIN 23"/>
    <property type="match status" value="1"/>
</dbReference>
<keyword evidence="5" id="KW-1185">Reference proteome</keyword>
<proteinExistence type="predicted"/>